<dbReference type="OrthoDB" id="538816at2759"/>
<dbReference type="InterPro" id="IPR016186">
    <property type="entry name" value="C-type_lectin-like/link_sf"/>
</dbReference>
<gene>
    <name evidence="2" type="ORF">scyTo_0022405</name>
</gene>
<dbReference type="Pfam" id="PF00059">
    <property type="entry name" value="Lectin_C"/>
    <property type="match status" value="1"/>
</dbReference>
<dbReference type="InterPro" id="IPR016187">
    <property type="entry name" value="CTDL_fold"/>
</dbReference>
<keyword evidence="3" id="KW-1185">Reference proteome</keyword>
<dbReference type="EMBL" id="BFAA01022379">
    <property type="protein sequence ID" value="GCB80800.1"/>
    <property type="molecule type" value="Genomic_DNA"/>
</dbReference>
<dbReference type="AlphaFoldDB" id="A0A401Q5Z1"/>
<dbReference type="Gene3D" id="3.10.100.10">
    <property type="entry name" value="Mannose-Binding Protein A, subunit A"/>
    <property type="match status" value="1"/>
</dbReference>
<dbReference type="STRING" id="75743.A0A401Q5Z1"/>
<dbReference type="Proteomes" id="UP000288216">
    <property type="component" value="Unassembled WGS sequence"/>
</dbReference>
<feature type="domain" description="C-type lectin" evidence="1">
    <location>
        <begin position="1"/>
        <end position="67"/>
    </location>
</feature>
<evidence type="ECO:0000313" key="2">
    <source>
        <dbReference type="EMBL" id="GCB80800.1"/>
    </source>
</evidence>
<accession>A0A401Q5Z1</accession>
<dbReference type="PANTHER" id="PTHR47536:SF1">
    <property type="entry name" value="C-TYPE LECTIN DOMAIN FAMILY 5 MEMBER A"/>
    <property type="match status" value="1"/>
</dbReference>
<evidence type="ECO:0000313" key="3">
    <source>
        <dbReference type="Proteomes" id="UP000288216"/>
    </source>
</evidence>
<reference evidence="2 3" key="1">
    <citation type="journal article" date="2018" name="Nat. Ecol. Evol.">
        <title>Shark genomes provide insights into elasmobranch evolution and the origin of vertebrates.</title>
        <authorList>
            <person name="Hara Y"/>
            <person name="Yamaguchi K"/>
            <person name="Onimaru K"/>
            <person name="Kadota M"/>
            <person name="Koyanagi M"/>
            <person name="Keeley SD"/>
            <person name="Tatsumi K"/>
            <person name="Tanaka K"/>
            <person name="Motone F"/>
            <person name="Kageyama Y"/>
            <person name="Nozu R"/>
            <person name="Adachi N"/>
            <person name="Nishimura O"/>
            <person name="Nakagawa R"/>
            <person name="Tanegashima C"/>
            <person name="Kiyatake I"/>
            <person name="Matsumoto R"/>
            <person name="Murakumo K"/>
            <person name="Nishida K"/>
            <person name="Terakita A"/>
            <person name="Kuratani S"/>
            <person name="Sato K"/>
            <person name="Hyodo S Kuraku.S."/>
        </authorList>
    </citation>
    <scope>NUCLEOTIDE SEQUENCE [LARGE SCALE GENOMIC DNA]</scope>
</reference>
<proteinExistence type="predicted"/>
<dbReference type="PANTHER" id="PTHR47536">
    <property type="entry name" value="C-TYPE LECTIN DOMAIN FAMILY 5 MEMBER A"/>
    <property type="match status" value="1"/>
</dbReference>
<dbReference type="InterPro" id="IPR001304">
    <property type="entry name" value="C-type_lectin-like"/>
</dbReference>
<comment type="caution">
    <text evidence="2">The sequence shown here is derived from an EMBL/GenBank/DDBJ whole genome shotgun (WGS) entry which is preliminary data.</text>
</comment>
<organism evidence="2 3">
    <name type="scientific">Scyliorhinus torazame</name>
    <name type="common">Cloudy catshark</name>
    <name type="synonym">Catulus torazame</name>
    <dbReference type="NCBI Taxonomy" id="75743"/>
    <lineage>
        <taxon>Eukaryota</taxon>
        <taxon>Metazoa</taxon>
        <taxon>Chordata</taxon>
        <taxon>Craniata</taxon>
        <taxon>Vertebrata</taxon>
        <taxon>Chondrichthyes</taxon>
        <taxon>Elasmobranchii</taxon>
        <taxon>Galeomorphii</taxon>
        <taxon>Galeoidea</taxon>
        <taxon>Carcharhiniformes</taxon>
        <taxon>Scyliorhinidae</taxon>
        <taxon>Scyliorhinus</taxon>
    </lineage>
</organism>
<sequence length="72" mass="8292">CFLLTNTKLSWEQSKDLCLSKQGYLAIANHDQVQNFLFEQAKEMAYWIGMTDSLTEGNWIWMDGSKVKDGIT</sequence>
<feature type="non-terminal residue" evidence="2">
    <location>
        <position position="1"/>
    </location>
</feature>
<protein>
    <recommendedName>
        <fullName evidence="1">C-type lectin domain-containing protein</fullName>
    </recommendedName>
</protein>
<dbReference type="SUPFAM" id="SSF56436">
    <property type="entry name" value="C-type lectin-like"/>
    <property type="match status" value="1"/>
</dbReference>
<evidence type="ECO:0000259" key="1">
    <source>
        <dbReference type="PROSITE" id="PS50041"/>
    </source>
</evidence>
<dbReference type="PROSITE" id="PS50041">
    <property type="entry name" value="C_TYPE_LECTIN_2"/>
    <property type="match status" value="1"/>
</dbReference>
<name>A0A401Q5Z1_SCYTO</name>
<dbReference type="InterPro" id="IPR052869">
    <property type="entry name" value="CLEC5A"/>
</dbReference>